<organism evidence="3 4">
    <name type="scientific">Bauldia litoralis</name>
    <dbReference type="NCBI Taxonomy" id="665467"/>
    <lineage>
        <taxon>Bacteria</taxon>
        <taxon>Pseudomonadati</taxon>
        <taxon>Pseudomonadota</taxon>
        <taxon>Alphaproteobacteria</taxon>
        <taxon>Hyphomicrobiales</taxon>
        <taxon>Kaistiaceae</taxon>
        <taxon>Bauldia</taxon>
    </lineage>
</organism>
<reference evidence="3 4" key="1">
    <citation type="submission" date="2016-10" db="EMBL/GenBank/DDBJ databases">
        <authorList>
            <person name="de Groot N.N."/>
        </authorList>
    </citation>
    <scope>NUCLEOTIDE SEQUENCE [LARGE SCALE GENOMIC DNA]</scope>
    <source>
        <strain evidence="3 4">ATCC 35022</strain>
    </source>
</reference>
<feature type="domain" description="DUF374" evidence="2">
    <location>
        <begin position="117"/>
        <end position="182"/>
    </location>
</feature>
<sequence length="278" mass="30144">MKTVEKNETPATAKPAAETTKSEASAGAPAARPALKLPKKSRRKPRLSTRVLRSPGVQKSIASLAVGYLRLVNRTSPLVFDPPDPYDKYIHLAPVIFTMWHGQHFMLPFARIFDFDARVLISKHHDGEINALVAQKLGIKTIRGSTARNPSRMMEKGGMVGFLEMKAALEEGACVTMTADISNLAARRAGMGIVTLARVSGRPIVPLAYASSRRIDVTSWDRSTINLPFGRSVCAVGEPVSVPPDADQATLEASRQAVETALNEATDRAYGIVDRRNG</sequence>
<gene>
    <name evidence="3" type="ORF">SAMN02982931_02079</name>
</gene>
<evidence type="ECO:0000259" key="2">
    <source>
        <dbReference type="Pfam" id="PF04028"/>
    </source>
</evidence>
<accession>A0A1G6C5E0</accession>
<evidence type="ECO:0000313" key="3">
    <source>
        <dbReference type="EMBL" id="SDB28072.1"/>
    </source>
</evidence>
<feature type="compositionally biased region" description="Low complexity" evidence="1">
    <location>
        <begin position="9"/>
        <end position="36"/>
    </location>
</feature>
<dbReference type="EMBL" id="FMXQ01000004">
    <property type="protein sequence ID" value="SDB28072.1"/>
    <property type="molecule type" value="Genomic_DNA"/>
</dbReference>
<dbReference type="InterPro" id="IPR007172">
    <property type="entry name" value="DUF374"/>
</dbReference>
<evidence type="ECO:0000313" key="4">
    <source>
        <dbReference type="Proteomes" id="UP000199071"/>
    </source>
</evidence>
<feature type="region of interest" description="Disordered" evidence="1">
    <location>
        <begin position="1"/>
        <end position="49"/>
    </location>
</feature>
<protein>
    <recommendedName>
        <fullName evidence="2">DUF374 domain-containing protein</fullName>
    </recommendedName>
</protein>
<dbReference type="CDD" id="cd07983">
    <property type="entry name" value="LPLAT_DUF374-like"/>
    <property type="match status" value="1"/>
</dbReference>
<dbReference type="AlphaFoldDB" id="A0A1G6C5E0"/>
<dbReference type="Proteomes" id="UP000199071">
    <property type="component" value="Unassembled WGS sequence"/>
</dbReference>
<dbReference type="STRING" id="665467.SAMN02982931_02079"/>
<keyword evidence="4" id="KW-1185">Reference proteome</keyword>
<name>A0A1G6C5E0_9HYPH</name>
<evidence type="ECO:0000256" key="1">
    <source>
        <dbReference type="SAM" id="MobiDB-lite"/>
    </source>
</evidence>
<feature type="compositionally biased region" description="Basic residues" evidence="1">
    <location>
        <begin position="37"/>
        <end position="47"/>
    </location>
</feature>
<dbReference type="Pfam" id="PF04028">
    <property type="entry name" value="DUF374"/>
    <property type="match status" value="1"/>
</dbReference>
<proteinExistence type="predicted"/>